<dbReference type="InterPro" id="IPR023213">
    <property type="entry name" value="CAT-like_dom_sf"/>
</dbReference>
<accession>A0A5B7BDQ4</accession>
<dbReference type="Gene3D" id="3.30.559.10">
    <property type="entry name" value="Chloramphenicol acetyltransferase-like domain"/>
    <property type="match status" value="2"/>
</dbReference>
<protein>
    <recommendedName>
        <fullName evidence="3">BAHD acyltransferase DCR</fullName>
    </recommendedName>
</protein>
<evidence type="ECO:0008006" key="3">
    <source>
        <dbReference type="Google" id="ProtNLM"/>
    </source>
</evidence>
<dbReference type="GO" id="GO:0016740">
    <property type="term" value="F:transferase activity"/>
    <property type="evidence" value="ECO:0007669"/>
    <property type="project" value="UniProtKB-KW"/>
</dbReference>
<dbReference type="PANTHER" id="PTHR31896:SF64">
    <property type="entry name" value="TRICHOTHECENE 3-O-ACETYLTRANSFERASE"/>
    <property type="match status" value="1"/>
</dbReference>
<dbReference type="EMBL" id="GHES01035747">
    <property type="protein sequence ID" value="MPA66306.1"/>
    <property type="molecule type" value="Transcribed_RNA"/>
</dbReference>
<organism evidence="2">
    <name type="scientific">Davidia involucrata</name>
    <name type="common">Dove tree</name>
    <dbReference type="NCBI Taxonomy" id="16924"/>
    <lineage>
        <taxon>Eukaryota</taxon>
        <taxon>Viridiplantae</taxon>
        <taxon>Streptophyta</taxon>
        <taxon>Embryophyta</taxon>
        <taxon>Tracheophyta</taxon>
        <taxon>Spermatophyta</taxon>
        <taxon>Magnoliopsida</taxon>
        <taxon>eudicotyledons</taxon>
        <taxon>Gunneridae</taxon>
        <taxon>Pentapetalae</taxon>
        <taxon>asterids</taxon>
        <taxon>Cornales</taxon>
        <taxon>Nyssaceae</taxon>
        <taxon>Davidia</taxon>
    </lineage>
</organism>
<dbReference type="AlphaFoldDB" id="A0A5B7BDQ4"/>
<dbReference type="SUPFAM" id="SSF52777">
    <property type="entry name" value="CoA-dependent acyltransferases"/>
    <property type="match status" value="1"/>
</dbReference>
<name>A0A5B7BDQ4_DAVIN</name>
<dbReference type="Pfam" id="PF02458">
    <property type="entry name" value="Transferase"/>
    <property type="match status" value="1"/>
</dbReference>
<evidence type="ECO:0000256" key="1">
    <source>
        <dbReference type="ARBA" id="ARBA00022679"/>
    </source>
</evidence>
<gene>
    <name evidence="2" type="ORF">Din_035747</name>
</gene>
<reference evidence="2" key="1">
    <citation type="submission" date="2019-08" db="EMBL/GenBank/DDBJ databases">
        <title>Reference gene set and small RNA set construction with multiple tissues from Davidia involucrata Baill.</title>
        <authorList>
            <person name="Yang H."/>
            <person name="Zhou C."/>
            <person name="Li G."/>
            <person name="Wang J."/>
            <person name="Gao P."/>
            <person name="Wang M."/>
            <person name="Wang R."/>
            <person name="Zhao Y."/>
        </authorList>
    </citation>
    <scope>NUCLEOTIDE SEQUENCE</scope>
    <source>
        <tissue evidence="2">Mixed with DoveR01_LX</tissue>
    </source>
</reference>
<evidence type="ECO:0000313" key="2">
    <source>
        <dbReference type="EMBL" id="MPA66306.1"/>
    </source>
</evidence>
<dbReference type="InterPro" id="IPR051283">
    <property type="entry name" value="Sec_Metabolite_Acyltrans"/>
</dbReference>
<keyword evidence="1" id="KW-0808">Transferase</keyword>
<sequence>MPFSTASPQSLSLVSKCTVFPEHKSTIGDLKLSVSDLPMLSCHYIQKGVLFTRPPLPIDYLITLLKRGLSQTLTHFPALAGRLTTDTDGYVYIECNDAGVDFIHANAAHIFIRDILSPSDVPESVKEFFAFDRTVSYDGHFKPILAVQVTELADGVFIGCAVNHAVTDGTSFWNFFNTFAEVCRGARRISRSPDFHRDSVLISPAVLRLPDDGPKVTFSGDAPLRERIFSFSREAIQKLKAKANNRKWIGYGNGNGTIDAVELMGKQSNDPLKVADGKVTAILENWLFRNAVSRTETESPNRTVEISSFQSLCALLWRAVTRARKFPSSKMTTFRMAVNCRQRLEPKLDPYYFGNAIQSIPTYASAGDVLSRDLRWCAEQLNKNVVAHNDATVRRFIEDWESDPRCFPLGNFDGAMITMGSSPRFPMYDNDFGWGRPFAVRSGRANKFDGKISAFPGREGGGSVDLEVVLAPETMAGLESDSEFMQYVSGL</sequence>
<proteinExistence type="predicted"/>
<dbReference type="PANTHER" id="PTHR31896">
    <property type="entry name" value="FAMILY REGULATORY PROTEIN, PUTATIVE (AFU_ORTHOLOGUE AFUA_3G14730)-RELATED"/>
    <property type="match status" value="1"/>
</dbReference>